<keyword evidence="6" id="KW-0812">Transmembrane</keyword>
<dbReference type="InterPro" id="IPR002123">
    <property type="entry name" value="Plipid/glycerol_acylTrfase"/>
</dbReference>
<organism evidence="8 9">
    <name type="scientific">Thauera sedimentorum</name>
    <dbReference type="NCBI Taxonomy" id="2767595"/>
    <lineage>
        <taxon>Bacteria</taxon>
        <taxon>Pseudomonadati</taxon>
        <taxon>Pseudomonadota</taxon>
        <taxon>Betaproteobacteria</taxon>
        <taxon>Rhodocyclales</taxon>
        <taxon>Zoogloeaceae</taxon>
        <taxon>Thauera</taxon>
    </lineage>
</organism>
<evidence type="ECO:0000313" key="9">
    <source>
        <dbReference type="Proteomes" id="UP000603602"/>
    </source>
</evidence>
<comment type="caution">
    <text evidence="8">The sequence shown here is derived from an EMBL/GenBank/DDBJ whole genome shotgun (WGS) entry which is preliminary data.</text>
</comment>
<dbReference type="Gene3D" id="3.40.50.12780">
    <property type="entry name" value="N-terminal domain of ligase-like"/>
    <property type="match status" value="1"/>
</dbReference>
<comment type="similarity">
    <text evidence="1">Belongs to the ATP-dependent AMP-binding enzyme family.</text>
</comment>
<dbReference type="PANTHER" id="PTHR22754:SF32">
    <property type="entry name" value="DISCO-INTERACTING PROTEIN 2"/>
    <property type="match status" value="1"/>
</dbReference>
<dbReference type="InterPro" id="IPR020845">
    <property type="entry name" value="AMP-binding_CS"/>
</dbReference>
<dbReference type="SMART" id="SM00563">
    <property type="entry name" value="PlsC"/>
    <property type="match status" value="1"/>
</dbReference>
<keyword evidence="6" id="KW-0472">Membrane</keyword>
<evidence type="ECO:0000256" key="2">
    <source>
        <dbReference type="ARBA" id="ARBA00022450"/>
    </source>
</evidence>
<dbReference type="PROSITE" id="PS50075">
    <property type="entry name" value="CARRIER"/>
    <property type="match status" value="1"/>
</dbReference>
<dbReference type="EMBL" id="JACYTO010000001">
    <property type="protein sequence ID" value="MBD8501618.1"/>
    <property type="molecule type" value="Genomic_DNA"/>
</dbReference>
<keyword evidence="2" id="KW-0596">Phosphopantetheine</keyword>
<sequence length="942" mass="101261">MDKPPVPPGEAALIAVIDALANELHPGRRTRTGLDSRLDHDLGFDSLTRVELLARLEKRFGMALPEEEVIGADTPRQLLALLQRQARRAPGATTSRPPAERAERAPPPAPPQLAVSPPGVAPTLQAVLAWHAARQPQRTHVTFLQADEAAETLDYRGLADAAAAAGGALRRAGVQPGQCVAIMLPSGLDFFRCFFGTLHAGAVPVPLYPPARPALLEDHLRRQAGILRNCEAPVLLTFDAVRPLARLLPGLAPALRQVLTPADLLGGAGTPAAPVAQNPDDLALIQYTSGSTGQPKGVALTHANLLANIRAWGQALRLDAGDVAVSWLPLYHDMGLIGAWLGALYQGYPLVLMSPLDFLARPERWLWAIHRYRGTVSAAPNFAFELCVRRLADVDLDGLDLSTWRFAANGAEPVSPATLERFAERFAPYGFAPETLAPVYGLAECTVGLTVTPPGRGPRIDRIRREPFATASRAEAADAADPAALRFVSCGLPLPGHELRVVDADDRALDERTVGRLQFRGPSATAGYYRNPGASAALFHGDWLDTGDFAYLAEGELYLCGRAKEMIIRGGRNVYPYELEQAAGELPGVRKGCVAAFGVSDPGGEGSERLVVVAETRERGAAARAELHRRIAALGSDLLGLPPDEVVLAPPHTVPKTSSGKIRRAELRSRYLAGTLAQAQRAPWLQVLRLALAGLPEHLRRHSGRLADRLHGLWAWAMLGLHLPATFAALWLLPRATQRWTACRLLARSCLRLSGYRCERRMLAPLPDGPCVLVANHASYLDGLVLAAILPRQVRFVAKGELAGGGLLHAVLTRLGTRFVDRLDARRSVADARELADSAREPPPLLFFAEGTFEREPGLRPFRLGAFQTAAVARIPVVPLALAGTRRMLPDGDWLPHVAPLRLTVCAPLPPGGSDWAALIRLRDEAQAAILAHCGEPALPGA</sequence>
<keyword evidence="6" id="KW-1133">Transmembrane helix</keyword>
<accession>A0ABR9B5G2</accession>
<name>A0ABR9B5G2_9RHOO</name>
<dbReference type="SUPFAM" id="SSF47336">
    <property type="entry name" value="ACP-like"/>
    <property type="match status" value="1"/>
</dbReference>
<dbReference type="CDD" id="cd05931">
    <property type="entry name" value="FAAL"/>
    <property type="match status" value="1"/>
</dbReference>
<keyword evidence="4" id="KW-0436">Ligase</keyword>
<dbReference type="Pfam" id="PF00501">
    <property type="entry name" value="AMP-binding"/>
    <property type="match status" value="1"/>
</dbReference>
<dbReference type="PROSITE" id="PS00455">
    <property type="entry name" value="AMP_BINDING"/>
    <property type="match status" value="1"/>
</dbReference>
<evidence type="ECO:0000256" key="1">
    <source>
        <dbReference type="ARBA" id="ARBA00006432"/>
    </source>
</evidence>
<evidence type="ECO:0000313" key="8">
    <source>
        <dbReference type="EMBL" id="MBD8501618.1"/>
    </source>
</evidence>
<evidence type="ECO:0000256" key="5">
    <source>
        <dbReference type="SAM" id="MobiDB-lite"/>
    </source>
</evidence>
<dbReference type="Pfam" id="PF00550">
    <property type="entry name" value="PP-binding"/>
    <property type="match status" value="1"/>
</dbReference>
<dbReference type="InterPro" id="IPR045851">
    <property type="entry name" value="AMP-bd_C_sf"/>
</dbReference>
<keyword evidence="3" id="KW-0597">Phosphoprotein</keyword>
<feature type="region of interest" description="Disordered" evidence="5">
    <location>
        <begin position="85"/>
        <end position="113"/>
    </location>
</feature>
<evidence type="ECO:0000259" key="7">
    <source>
        <dbReference type="PROSITE" id="PS50075"/>
    </source>
</evidence>
<dbReference type="CDD" id="cd07989">
    <property type="entry name" value="LPLAT_AGPAT-like"/>
    <property type="match status" value="1"/>
</dbReference>
<evidence type="ECO:0000256" key="4">
    <source>
        <dbReference type="ARBA" id="ARBA00022598"/>
    </source>
</evidence>
<dbReference type="Gene3D" id="3.30.300.30">
    <property type="match status" value="1"/>
</dbReference>
<dbReference type="InterPro" id="IPR009081">
    <property type="entry name" value="PP-bd_ACP"/>
</dbReference>
<dbReference type="PANTHER" id="PTHR22754">
    <property type="entry name" value="DISCO-INTERACTING PROTEIN 2 DIP2 -RELATED"/>
    <property type="match status" value="1"/>
</dbReference>
<keyword evidence="9" id="KW-1185">Reference proteome</keyword>
<dbReference type="Gene3D" id="1.10.1200.10">
    <property type="entry name" value="ACP-like"/>
    <property type="match status" value="1"/>
</dbReference>
<dbReference type="Proteomes" id="UP000603602">
    <property type="component" value="Unassembled WGS sequence"/>
</dbReference>
<evidence type="ECO:0000256" key="6">
    <source>
        <dbReference type="SAM" id="Phobius"/>
    </source>
</evidence>
<dbReference type="InterPro" id="IPR020806">
    <property type="entry name" value="PKS_PP-bd"/>
</dbReference>
<feature type="transmembrane region" description="Helical" evidence="6">
    <location>
        <begin position="713"/>
        <end position="733"/>
    </location>
</feature>
<dbReference type="SUPFAM" id="SSF56801">
    <property type="entry name" value="Acetyl-CoA synthetase-like"/>
    <property type="match status" value="1"/>
</dbReference>
<dbReference type="Pfam" id="PF01553">
    <property type="entry name" value="Acyltransferase"/>
    <property type="match status" value="1"/>
</dbReference>
<dbReference type="InterPro" id="IPR040097">
    <property type="entry name" value="FAAL/FAAC"/>
</dbReference>
<reference evidence="9" key="1">
    <citation type="submission" date="2023-07" db="EMBL/GenBank/DDBJ databases">
        <title>Thauera sp. CAU 1555 isolated from sand of Yaerae Beach.</title>
        <authorList>
            <person name="Kim W."/>
        </authorList>
    </citation>
    <scope>NUCLEOTIDE SEQUENCE [LARGE SCALE GENOMIC DNA]</scope>
    <source>
        <strain evidence="9">CAU 1555</strain>
    </source>
</reference>
<protein>
    <submittedName>
        <fullName evidence="8">AMP-binding protein</fullName>
    </submittedName>
</protein>
<dbReference type="InterPro" id="IPR000873">
    <property type="entry name" value="AMP-dep_synth/lig_dom"/>
</dbReference>
<dbReference type="InterPro" id="IPR036736">
    <property type="entry name" value="ACP-like_sf"/>
</dbReference>
<dbReference type="SMART" id="SM00823">
    <property type="entry name" value="PKS_PP"/>
    <property type="match status" value="1"/>
</dbReference>
<proteinExistence type="inferred from homology"/>
<gene>
    <name evidence="8" type="ORF">IFO67_01850</name>
</gene>
<evidence type="ECO:0000256" key="3">
    <source>
        <dbReference type="ARBA" id="ARBA00022553"/>
    </source>
</evidence>
<dbReference type="RefSeq" id="WP_187716460.1">
    <property type="nucleotide sequence ID" value="NZ_JACTAH010000001.1"/>
</dbReference>
<dbReference type="SUPFAM" id="SSF69593">
    <property type="entry name" value="Glycerol-3-phosphate (1)-acyltransferase"/>
    <property type="match status" value="1"/>
</dbReference>
<feature type="domain" description="Carrier" evidence="7">
    <location>
        <begin position="7"/>
        <end position="86"/>
    </location>
</feature>
<dbReference type="InterPro" id="IPR042099">
    <property type="entry name" value="ANL_N_sf"/>
</dbReference>